<feature type="compositionally biased region" description="Low complexity" evidence="1">
    <location>
        <begin position="139"/>
        <end position="162"/>
    </location>
</feature>
<evidence type="ECO:0000313" key="2">
    <source>
        <dbReference type="EMBL" id="OHS95617.1"/>
    </source>
</evidence>
<protein>
    <submittedName>
        <fullName evidence="2">Uncharacterized protein</fullName>
    </submittedName>
</protein>
<dbReference type="VEuPathDB" id="TrichDB:TRFO_38280"/>
<dbReference type="Proteomes" id="UP000179807">
    <property type="component" value="Unassembled WGS sequence"/>
</dbReference>
<evidence type="ECO:0000313" key="3">
    <source>
        <dbReference type="Proteomes" id="UP000179807"/>
    </source>
</evidence>
<comment type="caution">
    <text evidence="2">The sequence shown here is derived from an EMBL/GenBank/DDBJ whole genome shotgun (WGS) entry which is preliminary data.</text>
</comment>
<dbReference type="OrthoDB" id="10575991at2759"/>
<dbReference type="RefSeq" id="XP_068348754.1">
    <property type="nucleotide sequence ID" value="XM_068511951.1"/>
</dbReference>
<feature type="region of interest" description="Disordered" evidence="1">
    <location>
        <begin position="132"/>
        <end position="162"/>
    </location>
</feature>
<name>A0A1J4JAB5_9EUKA</name>
<evidence type="ECO:0000256" key="1">
    <source>
        <dbReference type="SAM" id="MobiDB-lite"/>
    </source>
</evidence>
<reference evidence="2" key="1">
    <citation type="submission" date="2016-10" db="EMBL/GenBank/DDBJ databases">
        <authorList>
            <person name="Benchimol M."/>
            <person name="Almeida L.G."/>
            <person name="Vasconcelos A.T."/>
            <person name="Perreira-Neves A."/>
            <person name="Rosa I.A."/>
            <person name="Tasca T."/>
            <person name="Bogo M.R."/>
            <person name="de Souza W."/>
        </authorList>
    </citation>
    <scope>NUCLEOTIDE SEQUENCE [LARGE SCALE GENOMIC DNA]</scope>
    <source>
        <strain evidence="2">K</strain>
    </source>
</reference>
<dbReference type="GeneID" id="94846655"/>
<accession>A0A1J4JAB5</accession>
<sequence length="471" mass="54156">MTQPKTTLVSAVVLLEQQPNSVSYLKAVSPCDFNFANDLTLIVNNAFPPKIQKKPKNNSLKRTLSKGLPKNKSSGNKIYAFNIRDYYCFNWVISRAEMHYALIIMTKLKVPGLFFKFLEELNDDFISNYGSDSADEKNNNNSGSGGNKSRNNSNEGNSMNGLSGNSNDKIFDPLLLLDYTFSLVSSWKWQNNSSILVHYPTKTYHVELNDDAYCYSDFDPFKYFKDGDEMIAIWKSILTGSGLRIICDDPEALSRSVFAVCSLINPLVFKDPILITFNPEDERFQSINSYFIVATPSNVDVESLRTFECVVEANYNGLNNDNSSKKDQFRIKTNKIIDITIFLMDRMLRKSPYNDIIEGPYMTDDAESLFSEKHRKTRILRAEEFRLVEKTQTMQVYRRQIAFRSAFRQNILSMTPEEAIEGLSLQHLKILERRLEDLKVKYMNDKHLVTVLRAHIKLIKKSLSQYEKTTS</sequence>
<organism evidence="2 3">
    <name type="scientific">Tritrichomonas foetus</name>
    <dbReference type="NCBI Taxonomy" id="1144522"/>
    <lineage>
        <taxon>Eukaryota</taxon>
        <taxon>Metamonada</taxon>
        <taxon>Parabasalia</taxon>
        <taxon>Tritrichomonadida</taxon>
        <taxon>Tritrichomonadidae</taxon>
        <taxon>Tritrichomonas</taxon>
    </lineage>
</organism>
<gene>
    <name evidence="2" type="ORF">TRFO_38280</name>
</gene>
<keyword evidence="3" id="KW-1185">Reference proteome</keyword>
<dbReference type="EMBL" id="MLAK01001234">
    <property type="protein sequence ID" value="OHS95617.1"/>
    <property type="molecule type" value="Genomic_DNA"/>
</dbReference>
<proteinExistence type="predicted"/>
<dbReference type="AlphaFoldDB" id="A0A1J4JAB5"/>